<reference evidence="4" key="1">
    <citation type="submission" date="2016-11" db="EMBL/GenBank/DDBJ databases">
        <authorList>
            <person name="Varghese N."/>
            <person name="Submissions S."/>
        </authorList>
    </citation>
    <scope>NUCLEOTIDE SEQUENCE [LARGE SCALE GENOMIC DNA]</scope>
    <source>
        <strain evidence="4">DSM 10349</strain>
    </source>
</reference>
<evidence type="ECO:0000313" key="4">
    <source>
        <dbReference type="Proteomes" id="UP000183997"/>
    </source>
</evidence>
<keyword evidence="3" id="KW-0378">Hydrolase</keyword>
<protein>
    <submittedName>
        <fullName evidence="3">Putative endonuclease</fullName>
    </submittedName>
</protein>
<proteinExistence type="inferred from homology"/>
<keyword evidence="4" id="KW-1185">Reference proteome</keyword>
<accession>A0A1M6VN63</accession>
<dbReference type="Gene3D" id="3.40.1440.10">
    <property type="entry name" value="GIY-YIG endonuclease"/>
    <property type="match status" value="1"/>
</dbReference>
<dbReference type="PANTHER" id="PTHR34477">
    <property type="entry name" value="UPF0213 PROTEIN YHBQ"/>
    <property type="match status" value="1"/>
</dbReference>
<keyword evidence="3" id="KW-0255">Endonuclease</keyword>
<dbReference type="InterPro" id="IPR035901">
    <property type="entry name" value="GIY-YIG_endonuc_sf"/>
</dbReference>
<dbReference type="CDD" id="cd10456">
    <property type="entry name" value="GIY-YIG_UPF0213"/>
    <property type="match status" value="1"/>
</dbReference>
<gene>
    <name evidence="3" type="ORF">SAMN02745123_03281</name>
</gene>
<evidence type="ECO:0000313" key="3">
    <source>
        <dbReference type="EMBL" id="SHK82952.1"/>
    </source>
</evidence>
<feature type="domain" description="GIY-YIG" evidence="2">
    <location>
        <begin position="10"/>
        <end position="85"/>
    </location>
</feature>
<dbReference type="OrthoDB" id="9807770at2"/>
<dbReference type="PANTHER" id="PTHR34477:SF1">
    <property type="entry name" value="UPF0213 PROTEIN YHBQ"/>
    <property type="match status" value="1"/>
</dbReference>
<dbReference type="InterPro" id="IPR050190">
    <property type="entry name" value="UPF0213_domain"/>
</dbReference>
<comment type="similarity">
    <text evidence="1">Belongs to the UPF0213 family.</text>
</comment>
<evidence type="ECO:0000259" key="2">
    <source>
        <dbReference type="PROSITE" id="PS50164"/>
    </source>
</evidence>
<dbReference type="Proteomes" id="UP000183997">
    <property type="component" value="Unassembled WGS sequence"/>
</dbReference>
<dbReference type="Pfam" id="PF01541">
    <property type="entry name" value="GIY-YIG"/>
    <property type="match status" value="1"/>
</dbReference>
<name>A0A1M6VN63_9FIRM</name>
<organism evidence="3 4">
    <name type="scientific">Desulforamulus aeronauticus DSM 10349</name>
    <dbReference type="NCBI Taxonomy" id="1121421"/>
    <lineage>
        <taxon>Bacteria</taxon>
        <taxon>Bacillati</taxon>
        <taxon>Bacillota</taxon>
        <taxon>Clostridia</taxon>
        <taxon>Eubacteriales</taxon>
        <taxon>Peptococcaceae</taxon>
        <taxon>Desulforamulus</taxon>
    </lineage>
</organism>
<dbReference type="PROSITE" id="PS50164">
    <property type="entry name" value="GIY_YIG"/>
    <property type="match status" value="1"/>
</dbReference>
<sequence>MAEKLQEDATAYVVYLLKCADESLYTGITNQLEHRLKMHEQGKASKYTRSRLPVTLVHVERGYSKGEALSREKNIKNLPRKKKLLLLQNGADC</sequence>
<keyword evidence="3" id="KW-0540">Nuclease</keyword>
<dbReference type="AlphaFoldDB" id="A0A1M6VN63"/>
<dbReference type="RefSeq" id="WP_072916514.1">
    <property type="nucleotide sequence ID" value="NZ_FRAR01000025.1"/>
</dbReference>
<dbReference type="STRING" id="1121421.SAMN02745123_03281"/>
<dbReference type="InterPro" id="IPR000305">
    <property type="entry name" value="GIY-YIG_endonuc"/>
</dbReference>
<dbReference type="SUPFAM" id="SSF82771">
    <property type="entry name" value="GIY-YIG endonuclease"/>
    <property type="match status" value="1"/>
</dbReference>
<evidence type="ECO:0000256" key="1">
    <source>
        <dbReference type="ARBA" id="ARBA00007435"/>
    </source>
</evidence>
<dbReference type="GO" id="GO:0004519">
    <property type="term" value="F:endonuclease activity"/>
    <property type="evidence" value="ECO:0007669"/>
    <property type="project" value="UniProtKB-KW"/>
</dbReference>
<dbReference type="EMBL" id="FRAR01000025">
    <property type="protein sequence ID" value="SHK82952.1"/>
    <property type="molecule type" value="Genomic_DNA"/>
</dbReference>